<evidence type="ECO:0000313" key="2">
    <source>
        <dbReference type="Proteomes" id="UP000054630"/>
    </source>
</evidence>
<gene>
    <name evidence="1" type="ORF">T07_4499</name>
</gene>
<keyword evidence="2" id="KW-1185">Reference proteome</keyword>
<sequence>MQLQCDLCICKIATATSTLPRTISLLTAVANVSTQGIVATLGNNRKHNFVIFDNVTNSCIILNSKFVNLVVNV</sequence>
<dbReference type="Proteomes" id="UP000054630">
    <property type="component" value="Unassembled WGS sequence"/>
</dbReference>
<organism evidence="1 2">
    <name type="scientific">Trichinella nelsoni</name>
    <dbReference type="NCBI Taxonomy" id="6336"/>
    <lineage>
        <taxon>Eukaryota</taxon>
        <taxon>Metazoa</taxon>
        <taxon>Ecdysozoa</taxon>
        <taxon>Nematoda</taxon>
        <taxon>Enoplea</taxon>
        <taxon>Dorylaimia</taxon>
        <taxon>Trichinellida</taxon>
        <taxon>Trichinellidae</taxon>
        <taxon>Trichinella</taxon>
    </lineage>
</organism>
<dbReference type="AlphaFoldDB" id="A0A0V0S1I8"/>
<evidence type="ECO:0000313" key="1">
    <source>
        <dbReference type="EMBL" id="KRX20587.1"/>
    </source>
</evidence>
<name>A0A0V0S1I8_9BILA</name>
<dbReference type="EMBL" id="JYDL01000047">
    <property type="protein sequence ID" value="KRX20587.1"/>
    <property type="molecule type" value="Genomic_DNA"/>
</dbReference>
<accession>A0A0V0S1I8</accession>
<dbReference type="OrthoDB" id="10347914at2759"/>
<reference evidence="1 2" key="1">
    <citation type="submission" date="2015-01" db="EMBL/GenBank/DDBJ databases">
        <title>Evolution of Trichinella species and genotypes.</title>
        <authorList>
            <person name="Korhonen P.K."/>
            <person name="Edoardo P."/>
            <person name="Giuseppe L.R."/>
            <person name="Gasser R.B."/>
        </authorList>
    </citation>
    <scope>NUCLEOTIDE SEQUENCE [LARGE SCALE GENOMIC DNA]</scope>
    <source>
        <strain evidence="1">ISS37</strain>
    </source>
</reference>
<comment type="caution">
    <text evidence="1">The sequence shown here is derived from an EMBL/GenBank/DDBJ whole genome shotgun (WGS) entry which is preliminary data.</text>
</comment>
<protein>
    <submittedName>
        <fullName evidence="1">Uncharacterized protein</fullName>
    </submittedName>
</protein>
<proteinExistence type="predicted"/>